<gene>
    <name evidence="1" type="ORF">PBNK65E_000508600</name>
    <name evidence="2" type="ORF">PBSP11RLL_000509400</name>
</gene>
<name>A0A1D3JP47_PLABE</name>
<evidence type="ECO:0000313" key="2">
    <source>
        <dbReference type="EMBL" id="SCL83598.1"/>
    </source>
</evidence>
<organism evidence="1 4">
    <name type="scientific">Plasmodium berghei</name>
    <dbReference type="NCBI Taxonomy" id="5821"/>
    <lineage>
        <taxon>Eukaryota</taxon>
        <taxon>Sar</taxon>
        <taxon>Alveolata</taxon>
        <taxon>Apicomplexa</taxon>
        <taxon>Aconoidasida</taxon>
        <taxon>Haemosporida</taxon>
        <taxon>Plasmodiidae</taxon>
        <taxon>Plasmodium</taxon>
        <taxon>Plasmodium (Vinckeia)</taxon>
    </lineage>
</organism>
<dbReference type="Pfam" id="PF06022">
    <property type="entry name" value="Cir_Bir_Yir"/>
    <property type="match status" value="2"/>
</dbReference>
<dbReference type="Proteomes" id="UP000219974">
    <property type="component" value="Unassembled WGS sequence"/>
</dbReference>
<reference evidence="1 4" key="1">
    <citation type="submission" date="2016-05" db="EMBL/GenBank/DDBJ databases">
        <authorList>
            <consortium name="Pathogen Informatics"/>
        </authorList>
    </citation>
    <scope>NUCLEOTIDE SEQUENCE [LARGE SCALE GENOMIC DNA]</scope>
    <source>
        <strain evidence="1 4">NK65e</strain>
        <strain evidence="2 3">SP11 RLL</strain>
    </source>
</reference>
<sequence length="166" mass="19381">MDYRLCGRFRHLRLYLPDELDKSPNYDFHNNGSIRNYCPNGDSENTKESHIKNNIHYTNCNKSDKDCSNSLKNKAGCANYKEIIDKKKDLLNINIENTSKFYGAFISLCEMYYEFNANKQDCKKCSDKYKELNNKGSSYNKILSTLSTDYNNLKNKCSNIQFFPPI</sequence>
<dbReference type="AlphaFoldDB" id="A0A1D3JP47"/>
<proteinExistence type="predicted"/>
<dbReference type="EMBL" id="FLVA01000167">
    <property type="protein sequence ID" value="SBW38250.1"/>
    <property type="molecule type" value="Genomic_DNA"/>
</dbReference>
<dbReference type="EMBL" id="FMIH01000165">
    <property type="protein sequence ID" value="SCL83598.1"/>
    <property type="molecule type" value="Genomic_DNA"/>
</dbReference>
<accession>A0A1D3JP47</accession>
<dbReference type="InterPro" id="IPR006477">
    <property type="entry name" value="Yir_bir_cir"/>
</dbReference>
<dbReference type="Proteomes" id="UP000220214">
    <property type="component" value="Unassembled WGS sequence"/>
</dbReference>
<evidence type="ECO:0000313" key="4">
    <source>
        <dbReference type="Proteomes" id="UP000220214"/>
    </source>
</evidence>
<evidence type="ECO:0000313" key="3">
    <source>
        <dbReference type="Proteomes" id="UP000219974"/>
    </source>
</evidence>
<evidence type="ECO:0000313" key="1">
    <source>
        <dbReference type="EMBL" id="SBW38250.1"/>
    </source>
</evidence>
<dbReference type="NCBIfam" id="TIGR01590">
    <property type="entry name" value="yir-bir-cir_Pla"/>
    <property type="match status" value="1"/>
</dbReference>
<protein>
    <submittedName>
        <fullName evidence="1">Plasmodium variant antigen protein Cir/Yir/Bir, putative</fullName>
    </submittedName>
</protein>